<feature type="transmembrane region" description="Helical" evidence="1">
    <location>
        <begin position="119"/>
        <end position="140"/>
    </location>
</feature>
<protein>
    <recommendedName>
        <fullName evidence="4">Tandem five-TM protein</fullName>
    </recommendedName>
</protein>
<feature type="transmembrane region" description="Helical" evidence="1">
    <location>
        <begin position="146"/>
        <end position="164"/>
    </location>
</feature>
<name>A0A7Z7VZM0_STRAG</name>
<evidence type="ECO:0000313" key="3">
    <source>
        <dbReference type="Proteomes" id="UP000093122"/>
    </source>
</evidence>
<sequence length="188" mass="21771">MKTEIETNNLINLGWFHDNAVYYDMKTKKLYKSNLKKNSTGIMLLTPIISTIIGKIIQSISENLEISNFSILFSIVYLSLLILVSGFTVKLMRRKNDYEELEIFPGQLKKFIKDAKVHNILIISISFILSFSILLLFKLFLQVLDFNLFIILGILFVSVLILILEYRPYKRKKVLIELEKNSNSGTNI</sequence>
<evidence type="ECO:0000256" key="1">
    <source>
        <dbReference type="SAM" id="Phobius"/>
    </source>
</evidence>
<comment type="caution">
    <text evidence="2">The sequence shown here is derived from an EMBL/GenBank/DDBJ whole genome shotgun (WGS) entry which is preliminary data.</text>
</comment>
<feature type="transmembrane region" description="Helical" evidence="1">
    <location>
        <begin position="69"/>
        <end position="89"/>
    </location>
</feature>
<organism evidence="2 3">
    <name type="scientific">Streptococcus agalactiae</name>
    <dbReference type="NCBI Taxonomy" id="1311"/>
    <lineage>
        <taxon>Bacteria</taxon>
        <taxon>Bacillati</taxon>
        <taxon>Bacillota</taxon>
        <taxon>Bacilli</taxon>
        <taxon>Lactobacillales</taxon>
        <taxon>Streptococcaceae</taxon>
        <taxon>Streptococcus</taxon>
    </lineage>
</organism>
<evidence type="ECO:0008006" key="4">
    <source>
        <dbReference type="Google" id="ProtNLM"/>
    </source>
</evidence>
<evidence type="ECO:0000313" key="2">
    <source>
        <dbReference type="EMBL" id="OCM71428.1"/>
    </source>
</evidence>
<proteinExistence type="predicted"/>
<dbReference type="Proteomes" id="UP000093122">
    <property type="component" value="Unassembled WGS sequence"/>
</dbReference>
<dbReference type="AlphaFoldDB" id="A0A7Z7VZM0"/>
<dbReference type="EMBL" id="MAWT01000022">
    <property type="protein sequence ID" value="OCM71428.1"/>
    <property type="molecule type" value="Genomic_DNA"/>
</dbReference>
<keyword evidence="1" id="KW-0472">Membrane</keyword>
<reference evidence="2 3" key="1">
    <citation type="journal article" date="2016" name="Sci. Rep.">
        <title>Serotype IV Streptococcus agalactiae ST-452 has arisen from large genomic recombination events between CC23 and the hypervirulent CC17 lineages.</title>
        <authorList>
            <person name="Campisi E."/>
            <person name="Rinaudo C.D."/>
            <person name="Donati C."/>
            <person name="Barucco M."/>
            <person name="Torricelli G."/>
            <person name="Edwards M.S."/>
            <person name="Baker C.J."/>
            <person name="Margarit I."/>
            <person name="Rosini R."/>
        </authorList>
    </citation>
    <scope>NUCLEOTIDE SEQUENCE [LARGE SCALE GENOMIC DNA]</scope>
    <source>
        <strain evidence="2 3">CZ-PW-140</strain>
    </source>
</reference>
<gene>
    <name evidence="2" type="ORF">AX245_09485</name>
</gene>
<keyword evidence="1" id="KW-1133">Transmembrane helix</keyword>
<feature type="transmembrane region" description="Helical" evidence="1">
    <location>
        <begin position="38"/>
        <end position="57"/>
    </location>
</feature>
<accession>A0A7Z7VZM0</accession>
<keyword evidence="1" id="KW-0812">Transmembrane</keyword>